<reference evidence="1 2" key="1">
    <citation type="journal article" date="2021" name="Elife">
        <title>Chloroplast acquisition without the gene transfer in kleptoplastic sea slugs, Plakobranchus ocellatus.</title>
        <authorList>
            <person name="Maeda T."/>
            <person name="Takahashi S."/>
            <person name="Yoshida T."/>
            <person name="Shimamura S."/>
            <person name="Takaki Y."/>
            <person name="Nagai Y."/>
            <person name="Toyoda A."/>
            <person name="Suzuki Y."/>
            <person name="Arimoto A."/>
            <person name="Ishii H."/>
            <person name="Satoh N."/>
            <person name="Nishiyama T."/>
            <person name="Hasebe M."/>
            <person name="Maruyama T."/>
            <person name="Minagawa J."/>
            <person name="Obokata J."/>
            <person name="Shigenobu S."/>
        </authorList>
    </citation>
    <scope>NUCLEOTIDE SEQUENCE [LARGE SCALE GENOMIC DNA]</scope>
</reference>
<protein>
    <submittedName>
        <fullName evidence="1">Uncharacterized protein</fullName>
    </submittedName>
</protein>
<evidence type="ECO:0000313" key="1">
    <source>
        <dbReference type="EMBL" id="GFO45676.1"/>
    </source>
</evidence>
<gene>
    <name evidence="1" type="ORF">PoB_007218100</name>
</gene>
<accession>A0AAV4DP75</accession>
<dbReference type="AlphaFoldDB" id="A0AAV4DP75"/>
<dbReference type="Proteomes" id="UP000735302">
    <property type="component" value="Unassembled WGS sequence"/>
</dbReference>
<sequence length="142" mass="16346">MRLKTRCQRMASIWVATFRLCIGFEGQPIKTGRFLSYCGYRWLESVAYMKRALELQNHIKMYVKKVSNKTGPEPSCKFFATAKEYLADSFLEAKLEASLLVAKIVTLFLKKYQTGSPILPFFFSTDIFVEETFQHSCEIGSV</sequence>
<dbReference type="EMBL" id="BLXT01008064">
    <property type="protein sequence ID" value="GFO45676.1"/>
    <property type="molecule type" value="Genomic_DNA"/>
</dbReference>
<proteinExistence type="predicted"/>
<name>A0AAV4DP75_9GAST</name>
<evidence type="ECO:0000313" key="2">
    <source>
        <dbReference type="Proteomes" id="UP000735302"/>
    </source>
</evidence>
<comment type="caution">
    <text evidence="1">The sequence shown here is derived from an EMBL/GenBank/DDBJ whole genome shotgun (WGS) entry which is preliminary data.</text>
</comment>
<keyword evidence="2" id="KW-1185">Reference proteome</keyword>
<organism evidence="1 2">
    <name type="scientific">Plakobranchus ocellatus</name>
    <dbReference type="NCBI Taxonomy" id="259542"/>
    <lineage>
        <taxon>Eukaryota</taxon>
        <taxon>Metazoa</taxon>
        <taxon>Spiralia</taxon>
        <taxon>Lophotrochozoa</taxon>
        <taxon>Mollusca</taxon>
        <taxon>Gastropoda</taxon>
        <taxon>Heterobranchia</taxon>
        <taxon>Euthyneura</taxon>
        <taxon>Panpulmonata</taxon>
        <taxon>Sacoglossa</taxon>
        <taxon>Placobranchoidea</taxon>
        <taxon>Plakobranchidae</taxon>
        <taxon>Plakobranchus</taxon>
    </lineage>
</organism>